<evidence type="ECO:0000313" key="2">
    <source>
        <dbReference type="Proteomes" id="UP000011554"/>
    </source>
</evidence>
<comment type="caution">
    <text evidence="1">The sequence shown here is derived from an EMBL/GenBank/DDBJ whole genome shotgun (WGS) entry which is preliminary data.</text>
</comment>
<reference evidence="1 2" key="1">
    <citation type="journal article" date="2014" name="PLoS Genet.">
        <title>Phylogenetically driven sequencing of extremely halophilic archaea reveals strategies for static and dynamic osmo-response.</title>
        <authorList>
            <person name="Becker E.A."/>
            <person name="Seitzer P.M."/>
            <person name="Tritt A."/>
            <person name="Larsen D."/>
            <person name="Krusor M."/>
            <person name="Yao A.I."/>
            <person name="Wu D."/>
            <person name="Madern D."/>
            <person name="Eisen J.A."/>
            <person name="Darling A.E."/>
            <person name="Facciotti M.T."/>
        </authorList>
    </citation>
    <scope>NUCLEOTIDE SEQUENCE [LARGE SCALE GENOMIC DNA]</scope>
    <source>
        <strain evidence="1 2">DSM 12278</strain>
    </source>
</reference>
<dbReference type="AlphaFoldDB" id="M0B1F8"/>
<feature type="non-terminal residue" evidence="1">
    <location>
        <position position="1"/>
    </location>
</feature>
<protein>
    <submittedName>
        <fullName evidence="1">Uncharacterized protein</fullName>
    </submittedName>
</protein>
<dbReference type="EMBL" id="AOIO01000016">
    <property type="protein sequence ID" value="ELZ03504.1"/>
    <property type="molecule type" value="Genomic_DNA"/>
</dbReference>
<name>M0B1F8_NATA1</name>
<organism evidence="1 2">
    <name type="scientific">Natrialba asiatica (strain ATCC 700177 / DSM 12278 / JCM 9576 / FERM P-10747 / NBRC 102637 / 172P1)</name>
    <dbReference type="NCBI Taxonomy" id="29540"/>
    <lineage>
        <taxon>Archaea</taxon>
        <taxon>Methanobacteriati</taxon>
        <taxon>Methanobacteriota</taxon>
        <taxon>Stenosarchaea group</taxon>
        <taxon>Halobacteria</taxon>
        <taxon>Halobacteriales</taxon>
        <taxon>Natrialbaceae</taxon>
        <taxon>Natrialba</taxon>
    </lineage>
</organism>
<evidence type="ECO:0000313" key="1">
    <source>
        <dbReference type="EMBL" id="ELZ03504.1"/>
    </source>
</evidence>
<keyword evidence="2" id="KW-1185">Reference proteome</keyword>
<proteinExistence type="predicted"/>
<accession>M0B1F8</accession>
<dbReference type="Proteomes" id="UP000011554">
    <property type="component" value="Unassembled WGS sequence"/>
</dbReference>
<dbReference type="PATRIC" id="fig|29540.5.peg.1051"/>
<gene>
    <name evidence="1" type="ORF">C481_05185</name>
</gene>
<dbReference type="eggNOG" id="arCOG09122">
    <property type="taxonomic scope" value="Archaea"/>
</dbReference>
<sequence>YVDGEWCRVAPRDHNEPLMYLKPGEAHTWTVTPDNDGIADGGDVASTGGTDELALEGVGPGTYAFRARGLFEDRREAEQVAFAATFELEAE</sequence>